<dbReference type="Proteomes" id="UP000204095">
    <property type="component" value="Segment"/>
</dbReference>
<evidence type="ECO:0000313" key="2">
    <source>
        <dbReference type="Proteomes" id="UP000204095"/>
    </source>
</evidence>
<organism evidence="1 2">
    <name type="scientific">Paramecium bursaria Chlorella virus FR483</name>
    <name type="common">PBCV-FR483</name>
    <dbReference type="NCBI Taxonomy" id="399781"/>
    <lineage>
        <taxon>Viruses</taxon>
        <taxon>Varidnaviria</taxon>
        <taxon>Bamfordvirae</taxon>
        <taxon>Nucleocytoviricota</taxon>
        <taxon>Megaviricetes</taxon>
        <taxon>Algavirales</taxon>
        <taxon>Phycodnaviridae</taxon>
        <taxon>Chlorovirus</taxon>
        <taxon>Chlorovirus conductrix</taxon>
        <taxon>Paramecium bursaria Chlorella virus A1</taxon>
    </lineage>
</organism>
<accession>A7J7F2</accession>
<dbReference type="EMBL" id="DQ890022">
    <property type="protein sequence ID" value="ABT15733.1"/>
    <property type="molecule type" value="Genomic_DNA"/>
</dbReference>
<evidence type="ECO:0000313" key="1">
    <source>
        <dbReference type="EMBL" id="ABT15733.1"/>
    </source>
</evidence>
<name>A7J7F2_PBCVF</name>
<proteinExistence type="predicted"/>
<gene>
    <name evidence="1" type="primary">n448L</name>
    <name evidence="1" type="ORF">FR483_n448L</name>
</gene>
<dbReference type="RefSeq" id="YP_001426080.1">
    <property type="nucleotide sequence ID" value="NC_008603.1"/>
</dbReference>
<protein>
    <submittedName>
        <fullName evidence="1">Uncharacterized protein n448L</fullName>
    </submittedName>
</protein>
<dbReference type="KEGG" id="vg:5469683"/>
<reference evidence="1 2" key="1">
    <citation type="journal article" date="2007" name="Virology">
        <title>Sequence and annotation of the 314-kb MT325 and the 321-kb FR483 viruses that infect Chlorella Pbi.</title>
        <authorList>
            <person name="Fitzgerald L.A."/>
            <person name="Graves M.V."/>
            <person name="Li X."/>
            <person name="Feldblyum T."/>
            <person name="Hartigan J."/>
            <person name="Van Etten J.L."/>
        </authorList>
    </citation>
    <scope>NUCLEOTIDE SEQUENCE [LARGE SCALE GENOMIC DNA]</scope>
    <source>
        <strain evidence="1 2">FR483</strain>
    </source>
</reference>
<dbReference type="GeneID" id="5469683"/>
<organismHost>
    <name type="scientific">Paramecium bursaria</name>
    <dbReference type="NCBI Taxonomy" id="74790"/>
</organismHost>
<sequence length="123" mass="13982">MVFSSSGNTKPASVSWSCTREYTRRDIEFIRDSCFSYTPCLFSREDTLSIASFWMYKLLSSASFFPIALISLSASLLPSQSAIAAPMIAQPDNRRESIRINAVNIIYDLFCRYYSGYRPRISS</sequence>